<dbReference type="AlphaFoldDB" id="A0A9X0W922"/>
<sequence>MLTQPVPAYRFEDYLAFEREALDVKHEYVAGEVFAMSGGSFEHSLIAANLSGELRQQLKSGPCTVLTSDMRIRIEAADVCAYPDVSVLCGEPVFHDERRDVLTNPALIAEVLSPSTEAYDRGSKFAHYRQLPSLRHVLLINQDQVSVDVFTRQPDDRWILDAYTNPEAEIPLDALDCRLLMREIYDRVKLQGA</sequence>
<protein>
    <recommendedName>
        <fullName evidence="1">Putative restriction endonuclease domain-containing protein</fullName>
    </recommendedName>
</protein>
<evidence type="ECO:0000313" key="2">
    <source>
        <dbReference type="EMBL" id="MBK1619210.1"/>
    </source>
</evidence>
<gene>
    <name evidence="2" type="ORF">CKO42_12340</name>
</gene>
<keyword evidence="3" id="KW-1185">Reference proteome</keyword>
<dbReference type="SUPFAM" id="SSF52980">
    <property type="entry name" value="Restriction endonuclease-like"/>
    <property type="match status" value="1"/>
</dbReference>
<dbReference type="Pfam" id="PF05685">
    <property type="entry name" value="Uma2"/>
    <property type="match status" value="1"/>
</dbReference>
<dbReference type="PANTHER" id="PTHR36558">
    <property type="entry name" value="GLR1098 PROTEIN"/>
    <property type="match status" value="1"/>
</dbReference>
<dbReference type="EMBL" id="NRRY01000019">
    <property type="protein sequence ID" value="MBK1619210.1"/>
    <property type="molecule type" value="Genomic_DNA"/>
</dbReference>
<dbReference type="InterPro" id="IPR011335">
    <property type="entry name" value="Restrct_endonuc-II-like"/>
</dbReference>
<dbReference type="CDD" id="cd06260">
    <property type="entry name" value="DUF820-like"/>
    <property type="match status" value="1"/>
</dbReference>
<proteinExistence type="predicted"/>
<dbReference type="InterPro" id="IPR008538">
    <property type="entry name" value="Uma2"/>
</dbReference>
<organism evidence="2 3">
    <name type="scientific">Lamprobacter modestohalophilus</name>
    <dbReference type="NCBI Taxonomy" id="1064514"/>
    <lineage>
        <taxon>Bacteria</taxon>
        <taxon>Pseudomonadati</taxon>
        <taxon>Pseudomonadota</taxon>
        <taxon>Gammaproteobacteria</taxon>
        <taxon>Chromatiales</taxon>
        <taxon>Chromatiaceae</taxon>
        <taxon>Lamprobacter</taxon>
    </lineage>
</organism>
<dbReference type="Proteomes" id="UP001138768">
    <property type="component" value="Unassembled WGS sequence"/>
</dbReference>
<dbReference type="RefSeq" id="WP_200244316.1">
    <property type="nucleotide sequence ID" value="NZ_NRRY01000019.1"/>
</dbReference>
<evidence type="ECO:0000313" key="3">
    <source>
        <dbReference type="Proteomes" id="UP001138768"/>
    </source>
</evidence>
<dbReference type="InterPro" id="IPR012296">
    <property type="entry name" value="Nuclease_put_TT1808"/>
</dbReference>
<comment type="caution">
    <text evidence="2">The sequence shown here is derived from an EMBL/GenBank/DDBJ whole genome shotgun (WGS) entry which is preliminary data.</text>
</comment>
<feature type="domain" description="Putative restriction endonuclease" evidence="1">
    <location>
        <begin position="11"/>
        <end position="175"/>
    </location>
</feature>
<dbReference type="PANTHER" id="PTHR36558:SF1">
    <property type="entry name" value="RESTRICTION ENDONUCLEASE DOMAIN-CONTAINING PROTEIN-RELATED"/>
    <property type="match status" value="1"/>
</dbReference>
<evidence type="ECO:0000259" key="1">
    <source>
        <dbReference type="Pfam" id="PF05685"/>
    </source>
</evidence>
<dbReference type="Gene3D" id="3.90.1570.10">
    <property type="entry name" value="tt1808, chain A"/>
    <property type="match status" value="1"/>
</dbReference>
<reference evidence="2 3" key="1">
    <citation type="journal article" date="2020" name="Microorganisms">
        <title>Osmotic Adaptation and Compatible Solute Biosynthesis of Phototrophic Bacteria as Revealed from Genome Analyses.</title>
        <authorList>
            <person name="Imhoff J.F."/>
            <person name="Rahn T."/>
            <person name="Kunzel S."/>
            <person name="Keller A."/>
            <person name="Neulinger S.C."/>
        </authorList>
    </citation>
    <scope>NUCLEOTIDE SEQUENCE [LARGE SCALE GENOMIC DNA]</scope>
    <source>
        <strain evidence="2 3">DSM 25653</strain>
    </source>
</reference>
<name>A0A9X0W922_9GAMM</name>
<accession>A0A9X0W922</accession>